<accession>A0A3D9IV26</accession>
<evidence type="ECO:0000313" key="3">
    <source>
        <dbReference type="Proteomes" id="UP000256977"/>
    </source>
</evidence>
<dbReference type="RefSeq" id="WP_116062898.1">
    <property type="nucleotide sequence ID" value="NZ_QRDZ01000019.1"/>
</dbReference>
<keyword evidence="3" id="KW-1185">Reference proteome</keyword>
<keyword evidence="1" id="KW-1133">Transmembrane helix</keyword>
<feature type="transmembrane region" description="Helical" evidence="1">
    <location>
        <begin position="80"/>
        <end position="99"/>
    </location>
</feature>
<dbReference type="Proteomes" id="UP000256977">
    <property type="component" value="Unassembled WGS sequence"/>
</dbReference>
<dbReference type="EMBL" id="QRDZ01000019">
    <property type="protein sequence ID" value="RED65497.1"/>
    <property type="molecule type" value="Genomic_DNA"/>
</dbReference>
<keyword evidence="1" id="KW-0812">Transmembrane</keyword>
<protein>
    <submittedName>
        <fullName evidence="2">Uncharacterized protein DUF3995</fullName>
    </submittedName>
</protein>
<gene>
    <name evidence="2" type="ORF">DFP98_119137</name>
</gene>
<proteinExistence type="predicted"/>
<evidence type="ECO:0000256" key="1">
    <source>
        <dbReference type="SAM" id="Phobius"/>
    </source>
</evidence>
<name>A0A3D9IV26_9BACL</name>
<organism evidence="2 3">
    <name type="scientific">Cohnella phaseoli</name>
    <dbReference type="NCBI Taxonomy" id="456490"/>
    <lineage>
        <taxon>Bacteria</taxon>
        <taxon>Bacillati</taxon>
        <taxon>Bacillota</taxon>
        <taxon>Bacilli</taxon>
        <taxon>Bacillales</taxon>
        <taxon>Paenibacillaceae</taxon>
        <taxon>Cohnella</taxon>
    </lineage>
</organism>
<dbReference type="InterPro" id="IPR025058">
    <property type="entry name" value="DUF3995"/>
</dbReference>
<reference evidence="2 3" key="1">
    <citation type="submission" date="2018-07" db="EMBL/GenBank/DDBJ databases">
        <title>Genomic Encyclopedia of Type Strains, Phase III (KMG-III): the genomes of soil and plant-associated and newly described type strains.</title>
        <authorList>
            <person name="Whitman W."/>
        </authorList>
    </citation>
    <scope>NUCLEOTIDE SEQUENCE [LARGE SCALE GENOMIC DNA]</scope>
    <source>
        <strain evidence="2 3">CECT 7287</strain>
    </source>
</reference>
<sequence length="142" mass="15660">MIEAMAWIVGGILFLLSGIHWYWAAGGSWGGEAAVPSNGKAPLFRPSKTATILVAVALALAGWFVLEANEAVESFLFSKWLLRYGGWALSVVFLLRAIGDFRWVGFFKKQIDTPFAKWDTQLHSPLCLFLGVCLVALQLLSR</sequence>
<dbReference type="Pfam" id="PF13160">
    <property type="entry name" value="DUF3995"/>
    <property type="match status" value="1"/>
</dbReference>
<evidence type="ECO:0000313" key="2">
    <source>
        <dbReference type="EMBL" id="RED65497.1"/>
    </source>
</evidence>
<feature type="transmembrane region" description="Helical" evidence="1">
    <location>
        <begin position="49"/>
        <end position="68"/>
    </location>
</feature>
<keyword evidence="1" id="KW-0472">Membrane</keyword>
<dbReference type="OrthoDB" id="8590912at2"/>
<comment type="caution">
    <text evidence="2">The sequence shown here is derived from an EMBL/GenBank/DDBJ whole genome shotgun (WGS) entry which is preliminary data.</text>
</comment>
<dbReference type="AlphaFoldDB" id="A0A3D9IV26"/>
<feature type="transmembrane region" description="Helical" evidence="1">
    <location>
        <begin position="122"/>
        <end position="140"/>
    </location>
</feature>